<dbReference type="PANTHER" id="PTHR35525">
    <property type="entry name" value="BLL6575 PROTEIN"/>
    <property type="match status" value="1"/>
</dbReference>
<protein>
    <recommendedName>
        <fullName evidence="1">Zinc finger CGNR domain-containing protein</fullName>
    </recommendedName>
</protein>
<proteinExistence type="predicted"/>
<dbReference type="SUPFAM" id="SSF160904">
    <property type="entry name" value="Jann2411-like"/>
    <property type="match status" value="1"/>
</dbReference>
<evidence type="ECO:0000259" key="1">
    <source>
        <dbReference type="Pfam" id="PF11706"/>
    </source>
</evidence>
<keyword evidence="3" id="KW-1185">Reference proteome</keyword>
<dbReference type="RefSeq" id="WP_154787535.1">
    <property type="nucleotide sequence ID" value="NZ_WMBB01000004.1"/>
</dbReference>
<name>A0A6I3KSX6_9NOCA</name>
<evidence type="ECO:0000313" key="2">
    <source>
        <dbReference type="EMBL" id="MTE13072.1"/>
    </source>
</evidence>
<sequence>MADPLALLLANTIRATSRGLTDAFSTRESTREWLVAHATNVGMYLDLEAYLPTEDERVALVDLRQNVRALFAEYVAPQPPSSADATVLPAFPQALAAINGAAAPTLRLLNWDDAGPHAEHRLLTSDDVSTVMAGLADATIEFFSGPEAAQIRVCPAPRCVRYFLKSHPRQEWCSVACGNRARAARHYAQHRD</sequence>
<comment type="caution">
    <text evidence="2">The sequence shown here is derived from an EMBL/GenBank/DDBJ whole genome shotgun (WGS) entry which is preliminary data.</text>
</comment>
<dbReference type="AlphaFoldDB" id="A0A6I3KSX6"/>
<dbReference type="InterPro" id="IPR010852">
    <property type="entry name" value="ABATE"/>
</dbReference>
<dbReference type="PANTHER" id="PTHR35525:SF3">
    <property type="entry name" value="BLL6575 PROTEIN"/>
    <property type="match status" value="1"/>
</dbReference>
<dbReference type="Proteomes" id="UP000432464">
    <property type="component" value="Unassembled WGS sequence"/>
</dbReference>
<dbReference type="Gene3D" id="1.10.3300.10">
    <property type="entry name" value="Jann2411-like domain"/>
    <property type="match status" value="1"/>
</dbReference>
<dbReference type="Pfam" id="PF07336">
    <property type="entry name" value="ABATE"/>
    <property type="match status" value="1"/>
</dbReference>
<accession>A0A6I3KSX6</accession>
<organism evidence="2 3">
    <name type="scientific">Nocardia aurantiaca</name>
    <dbReference type="NCBI Taxonomy" id="2675850"/>
    <lineage>
        <taxon>Bacteria</taxon>
        <taxon>Bacillati</taxon>
        <taxon>Actinomycetota</taxon>
        <taxon>Actinomycetes</taxon>
        <taxon>Mycobacteriales</taxon>
        <taxon>Nocardiaceae</taxon>
        <taxon>Nocardia</taxon>
    </lineage>
</organism>
<dbReference type="Pfam" id="PF11706">
    <property type="entry name" value="zf-CGNR"/>
    <property type="match status" value="1"/>
</dbReference>
<gene>
    <name evidence="2" type="ORF">GLP40_09825</name>
</gene>
<dbReference type="InterPro" id="IPR021005">
    <property type="entry name" value="Znf_CGNR"/>
</dbReference>
<dbReference type="InterPro" id="IPR023286">
    <property type="entry name" value="ABATE_dom_sf"/>
</dbReference>
<evidence type="ECO:0000313" key="3">
    <source>
        <dbReference type="Proteomes" id="UP000432464"/>
    </source>
</evidence>
<dbReference type="EMBL" id="WMBB01000004">
    <property type="protein sequence ID" value="MTE13072.1"/>
    <property type="molecule type" value="Genomic_DNA"/>
</dbReference>
<reference evidence="2 3" key="1">
    <citation type="submission" date="2019-11" db="EMBL/GenBank/DDBJ databases">
        <title>Nocardia sp. nov. CT2-14 isolated from soil.</title>
        <authorList>
            <person name="Kanchanasin P."/>
            <person name="Tanasupawat S."/>
            <person name="Yuki M."/>
            <person name="Kudo T."/>
        </authorList>
    </citation>
    <scope>NUCLEOTIDE SEQUENCE [LARGE SCALE GENOMIC DNA]</scope>
    <source>
        <strain evidence="2 3">CT2-14</strain>
    </source>
</reference>
<feature type="domain" description="Zinc finger CGNR" evidence="1">
    <location>
        <begin position="151"/>
        <end position="189"/>
    </location>
</feature>